<dbReference type="GO" id="GO:0016791">
    <property type="term" value="F:phosphatase activity"/>
    <property type="evidence" value="ECO:0007669"/>
    <property type="project" value="TreeGrafter"/>
</dbReference>
<dbReference type="Pfam" id="PF13419">
    <property type="entry name" value="HAD_2"/>
    <property type="match status" value="1"/>
</dbReference>
<dbReference type="EMBL" id="CAACVR010000003">
    <property type="protein sequence ID" value="VEU20330.1"/>
    <property type="molecule type" value="Genomic_DNA"/>
</dbReference>
<reference evidence="1 2" key="1">
    <citation type="submission" date="2018-12" db="EMBL/GenBank/DDBJ databases">
        <authorList>
            <person name="Tiukova I."/>
            <person name="Dainat J."/>
        </authorList>
    </citation>
    <scope>NUCLEOTIDE SEQUENCE [LARGE SCALE GENOMIC DNA]</scope>
</reference>
<protein>
    <submittedName>
        <fullName evidence="1">DEKNAAC101118</fullName>
    </submittedName>
</protein>
<accession>A0A448YHD5</accession>
<dbReference type="Proteomes" id="UP000290900">
    <property type="component" value="Unassembled WGS sequence"/>
</dbReference>
<dbReference type="InterPro" id="IPR023214">
    <property type="entry name" value="HAD_sf"/>
</dbReference>
<dbReference type="Gene3D" id="1.10.150.240">
    <property type="entry name" value="Putative phosphatase, domain 2"/>
    <property type="match status" value="1"/>
</dbReference>
<gene>
    <name evidence="1" type="ORF">BRENAR_LOCUS1065</name>
</gene>
<dbReference type="InterPro" id="IPR036412">
    <property type="entry name" value="HAD-like_sf"/>
</dbReference>
<dbReference type="InterPro" id="IPR023198">
    <property type="entry name" value="PGP-like_dom2"/>
</dbReference>
<keyword evidence="2" id="KW-1185">Reference proteome</keyword>
<dbReference type="PANTHER" id="PTHR18901:SF38">
    <property type="entry name" value="PSEUDOURIDINE-5'-PHOSPHATASE"/>
    <property type="match status" value="1"/>
</dbReference>
<dbReference type="AlphaFoldDB" id="A0A448YHD5"/>
<evidence type="ECO:0000313" key="2">
    <source>
        <dbReference type="Proteomes" id="UP000290900"/>
    </source>
</evidence>
<proteinExistence type="predicted"/>
<dbReference type="STRING" id="13370.A0A448YHD5"/>
<dbReference type="InParanoid" id="A0A448YHD5"/>
<dbReference type="FunCoup" id="A0A448YHD5">
    <property type="interactions" value="193"/>
</dbReference>
<dbReference type="PANTHER" id="PTHR18901">
    <property type="entry name" value="2-DEOXYGLUCOSE-6-PHOSPHATE PHOSPHATASE 2"/>
    <property type="match status" value="1"/>
</dbReference>
<dbReference type="Gene3D" id="3.40.50.1000">
    <property type="entry name" value="HAD superfamily/HAD-like"/>
    <property type="match status" value="1"/>
</dbReference>
<evidence type="ECO:0000313" key="1">
    <source>
        <dbReference type="EMBL" id="VEU20330.1"/>
    </source>
</evidence>
<sequence length="233" mass="26341">MDGLLINSEELYTQSFSEVLRRFGREQGLTWDVKVKLQGLQGPEACQVLVDEYDLGDVTNNLEMFRLTSEAQGKLWPTVQFLPGALELLKYLHSKKVPIALCTSSNYDKYEMKTTYLKEGFNAFGDNIITGDHPDVIGKGKPLPYVWWAGLDKINKDRADDDKIKPEECLVFEDAVSGFISGKRSKAYVIWVPDERGLAVMDKTEIAKMIGENSRYGLQIKSLLDFEPSKFGL</sequence>
<dbReference type="OrthoDB" id="40579at2759"/>
<dbReference type="SUPFAM" id="SSF56784">
    <property type="entry name" value="HAD-like"/>
    <property type="match status" value="1"/>
</dbReference>
<name>A0A448YHD5_BRENA</name>
<organism evidence="1 2">
    <name type="scientific">Brettanomyces naardenensis</name>
    <name type="common">Yeast</name>
    <dbReference type="NCBI Taxonomy" id="13370"/>
    <lineage>
        <taxon>Eukaryota</taxon>
        <taxon>Fungi</taxon>
        <taxon>Dikarya</taxon>
        <taxon>Ascomycota</taxon>
        <taxon>Saccharomycotina</taxon>
        <taxon>Pichiomycetes</taxon>
        <taxon>Pichiales</taxon>
        <taxon>Pichiaceae</taxon>
        <taxon>Brettanomyces</taxon>
    </lineage>
</organism>
<dbReference type="InterPro" id="IPR041492">
    <property type="entry name" value="HAD_2"/>
</dbReference>